<dbReference type="PANTHER" id="PTHR47306">
    <property type="entry name" value="SI:CH211-178J18.4-RELATED"/>
    <property type="match status" value="1"/>
</dbReference>
<dbReference type="Proteomes" id="UP001176940">
    <property type="component" value="Unassembled WGS sequence"/>
</dbReference>
<dbReference type="EMBL" id="CAUEEQ010038361">
    <property type="protein sequence ID" value="CAJ0954354.1"/>
    <property type="molecule type" value="Genomic_DNA"/>
</dbReference>
<evidence type="ECO:0000313" key="3">
    <source>
        <dbReference type="Proteomes" id="UP001176940"/>
    </source>
</evidence>
<feature type="compositionally biased region" description="Basic and acidic residues" evidence="1">
    <location>
        <begin position="94"/>
        <end position="110"/>
    </location>
</feature>
<protein>
    <submittedName>
        <fullName evidence="2">Uncharacterized protein</fullName>
    </submittedName>
</protein>
<proteinExistence type="predicted"/>
<reference evidence="2" key="1">
    <citation type="submission" date="2023-07" db="EMBL/GenBank/DDBJ databases">
        <authorList>
            <person name="Stuckert A."/>
        </authorList>
    </citation>
    <scope>NUCLEOTIDE SEQUENCE</scope>
</reference>
<evidence type="ECO:0000313" key="2">
    <source>
        <dbReference type="EMBL" id="CAJ0954354.1"/>
    </source>
</evidence>
<name>A0ABN9M0Q5_9NEOB</name>
<gene>
    <name evidence="2" type="ORF">RIMI_LOCUS14694638</name>
</gene>
<organism evidence="2 3">
    <name type="scientific">Ranitomeya imitator</name>
    <name type="common">mimic poison frog</name>
    <dbReference type="NCBI Taxonomy" id="111125"/>
    <lineage>
        <taxon>Eukaryota</taxon>
        <taxon>Metazoa</taxon>
        <taxon>Chordata</taxon>
        <taxon>Craniata</taxon>
        <taxon>Vertebrata</taxon>
        <taxon>Euteleostomi</taxon>
        <taxon>Amphibia</taxon>
        <taxon>Batrachia</taxon>
        <taxon>Anura</taxon>
        <taxon>Neobatrachia</taxon>
        <taxon>Hyloidea</taxon>
        <taxon>Dendrobatidae</taxon>
        <taxon>Dendrobatinae</taxon>
        <taxon>Ranitomeya</taxon>
    </lineage>
</organism>
<feature type="region of interest" description="Disordered" evidence="1">
    <location>
        <begin position="70"/>
        <end position="122"/>
    </location>
</feature>
<comment type="caution">
    <text evidence="2">The sequence shown here is derived from an EMBL/GenBank/DDBJ whole genome shotgun (WGS) entry which is preliminary data.</text>
</comment>
<keyword evidence="3" id="KW-1185">Reference proteome</keyword>
<evidence type="ECO:0000256" key="1">
    <source>
        <dbReference type="SAM" id="MobiDB-lite"/>
    </source>
</evidence>
<accession>A0ABN9M0Q5</accession>
<sequence length="245" mass="28783">MTNEYFSKLLEIGNTQAVFNYLKSLKPFLDYTKNSTDLIHKDKKVYDALCIFGDQLGVFQKRISKGISKENVAKEPVTPKIDGEGRQSTPAPEPQREDQKRTSWIEDGRRCTGPGHPSEQDRPWKEMFERWNSDSKRARKHPDRCKTYFYARLKAGKRENLHVEEKLTILQYLEAIIIVRKLQRPGVVQHMKIDEWKDRIPKSDHVGITVYEHKTAANQVATVILTKEEESWFDIYFEKIWIEAR</sequence>
<dbReference type="PANTHER" id="PTHR47306:SF2">
    <property type="entry name" value="CORE-BINDING (CB) DOMAIN-CONTAINING PROTEIN"/>
    <property type="match status" value="1"/>
</dbReference>